<keyword evidence="1" id="KW-0812">Transmembrane</keyword>
<dbReference type="AlphaFoldDB" id="A0A814NSQ9"/>
<evidence type="ECO:0000256" key="1">
    <source>
        <dbReference type="SAM" id="Phobius"/>
    </source>
</evidence>
<protein>
    <submittedName>
        <fullName evidence="2">Uncharacterized protein</fullName>
    </submittedName>
</protein>
<gene>
    <name evidence="2" type="ORF">IZO911_LOCUS22878</name>
</gene>
<evidence type="ECO:0000313" key="2">
    <source>
        <dbReference type="EMBL" id="CAF1097996.1"/>
    </source>
</evidence>
<proteinExistence type="predicted"/>
<accession>A0A814NSQ9</accession>
<organism evidence="2 3">
    <name type="scientific">Adineta steineri</name>
    <dbReference type="NCBI Taxonomy" id="433720"/>
    <lineage>
        <taxon>Eukaryota</taxon>
        <taxon>Metazoa</taxon>
        <taxon>Spiralia</taxon>
        <taxon>Gnathifera</taxon>
        <taxon>Rotifera</taxon>
        <taxon>Eurotatoria</taxon>
        <taxon>Bdelloidea</taxon>
        <taxon>Adinetida</taxon>
        <taxon>Adinetidae</taxon>
        <taxon>Adineta</taxon>
    </lineage>
</organism>
<dbReference type="Proteomes" id="UP000663860">
    <property type="component" value="Unassembled WGS sequence"/>
</dbReference>
<comment type="caution">
    <text evidence="2">The sequence shown here is derived from an EMBL/GenBank/DDBJ whole genome shotgun (WGS) entry which is preliminary data.</text>
</comment>
<sequence length="487" mass="55936">MHELSISISSSSSETIGILGLILALAFYFSFTKYQTPPSCDMKRPENLSFSAYYGIIDSENHFMTTRADGCASRIIYESVLPPMILNSDHSATSFMTLAGYGTGKTLLRCEYFRSLSKDDYLKLTILNKHITAYLDRFLDERNETIMHCRTKNCLVDWSENEFAQLLLSSLVTNFIDTYDTHEHCGPDLSLDEKVSLITIICYYYNGKGTTRLEKFVNSFLGKNQSSQYKVDGEHLQQYKNRDPQLFKHLEDDLNKFSILDKNPERLGLLVVILEVEGFQKRSSAKHLYGEYFRDLVQFSSFIKTYFKKTPVFVIDGIDQNAHFGGNGTKRASFESFCRSSVSPTILSMVMASHFHLSLFYPKIDGVNIEDFISRKDKFPIHTITWNTKFLINYAEYVLQDMNKNANETRCKAFPDFKTLVNYSNWKNAEIIDKIRTPRALHYFVEKLIVEMNGDASDAAEPFRATFENVDNAYKQALKSSEKKTDG</sequence>
<feature type="transmembrane region" description="Helical" evidence="1">
    <location>
        <begin position="12"/>
        <end position="31"/>
    </location>
</feature>
<keyword evidence="1" id="KW-0472">Membrane</keyword>
<reference evidence="2" key="1">
    <citation type="submission" date="2021-02" db="EMBL/GenBank/DDBJ databases">
        <authorList>
            <person name="Nowell W R."/>
        </authorList>
    </citation>
    <scope>NUCLEOTIDE SEQUENCE</scope>
</reference>
<keyword evidence="1" id="KW-1133">Transmembrane helix</keyword>
<name>A0A814NSQ9_9BILA</name>
<evidence type="ECO:0000313" key="3">
    <source>
        <dbReference type="Proteomes" id="UP000663860"/>
    </source>
</evidence>
<dbReference type="EMBL" id="CAJNOE010000259">
    <property type="protein sequence ID" value="CAF1097996.1"/>
    <property type="molecule type" value="Genomic_DNA"/>
</dbReference>